<dbReference type="GO" id="GO:0048315">
    <property type="term" value="P:conidium formation"/>
    <property type="evidence" value="ECO:0007669"/>
    <property type="project" value="UniProtKB-KW"/>
</dbReference>
<feature type="compositionally biased region" description="Polar residues" evidence="8">
    <location>
        <begin position="564"/>
        <end position="586"/>
    </location>
</feature>
<reference evidence="9 10" key="1">
    <citation type="submission" date="2019-12" db="EMBL/GenBank/DDBJ databases">
        <title>Draft genome sequence of the ascomycete Xylaria multiplex DSM 110363.</title>
        <authorList>
            <person name="Buettner E."/>
            <person name="Kellner H."/>
        </authorList>
    </citation>
    <scope>NUCLEOTIDE SEQUENCE [LARGE SCALE GENOMIC DNA]</scope>
    <source>
        <strain evidence="9 10">DSM 110363</strain>
    </source>
</reference>
<evidence type="ECO:0000313" key="10">
    <source>
        <dbReference type="Proteomes" id="UP000481858"/>
    </source>
</evidence>
<evidence type="ECO:0000256" key="8">
    <source>
        <dbReference type="SAM" id="MobiDB-lite"/>
    </source>
</evidence>
<evidence type="ECO:0000256" key="7">
    <source>
        <dbReference type="ARBA" id="ARBA00023321"/>
    </source>
</evidence>
<organism evidence="9 10">
    <name type="scientific">Xylaria multiplex</name>
    <dbReference type="NCBI Taxonomy" id="323545"/>
    <lineage>
        <taxon>Eukaryota</taxon>
        <taxon>Fungi</taxon>
        <taxon>Dikarya</taxon>
        <taxon>Ascomycota</taxon>
        <taxon>Pezizomycotina</taxon>
        <taxon>Sordariomycetes</taxon>
        <taxon>Xylariomycetidae</taxon>
        <taxon>Xylariales</taxon>
        <taxon>Xylariaceae</taxon>
        <taxon>Xylaria</taxon>
    </lineage>
</organism>
<evidence type="ECO:0000256" key="3">
    <source>
        <dbReference type="ARBA" id="ARBA00022969"/>
    </source>
</evidence>
<dbReference type="AlphaFoldDB" id="A0A7C8IUN8"/>
<feature type="region of interest" description="Disordered" evidence="8">
    <location>
        <begin position="1"/>
        <end position="22"/>
    </location>
</feature>
<feature type="compositionally biased region" description="Basic and acidic residues" evidence="8">
    <location>
        <begin position="624"/>
        <end position="640"/>
    </location>
</feature>
<dbReference type="GO" id="GO:0030435">
    <property type="term" value="P:sporulation resulting in formation of a cellular spore"/>
    <property type="evidence" value="ECO:0007669"/>
    <property type="project" value="UniProtKB-KW"/>
</dbReference>
<keyword evidence="5" id="KW-0010">Activator</keyword>
<keyword evidence="7" id="KW-0183">Conidiation</keyword>
<comment type="caution">
    <text evidence="9">The sequence shown here is derived from an EMBL/GenBank/DDBJ whole genome shotgun (WGS) entry which is preliminary data.</text>
</comment>
<dbReference type="EMBL" id="WUBL01000034">
    <property type="protein sequence ID" value="KAF2969565.1"/>
    <property type="molecule type" value="Genomic_DNA"/>
</dbReference>
<dbReference type="PANTHER" id="PTHR22934:SF25">
    <property type="entry name" value="DEVELOPMENTAL REGULATORY PROTEIN WETA"/>
    <property type="match status" value="1"/>
</dbReference>
<protein>
    <recommendedName>
        <fullName evidence="2">Developmental regulatory protein wetA</fullName>
    </recommendedName>
</protein>
<feature type="region of interest" description="Disordered" evidence="8">
    <location>
        <begin position="136"/>
        <end position="159"/>
    </location>
</feature>
<proteinExistence type="inferred from homology"/>
<feature type="region of interest" description="Disordered" evidence="8">
    <location>
        <begin position="610"/>
        <end position="640"/>
    </location>
</feature>
<dbReference type="OrthoDB" id="2575228at2759"/>
<keyword evidence="10" id="KW-1185">Reference proteome</keyword>
<evidence type="ECO:0000256" key="4">
    <source>
        <dbReference type="ARBA" id="ARBA00023015"/>
    </source>
</evidence>
<feature type="compositionally biased region" description="Polar residues" evidence="8">
    <location>
        <begin position="452"/>
        <end position="463"/>
    </location>
</feature>
<evidence type="ECO:0000256" key="2">
    <source>
        <dbReference type="ARBA" id="ARBA00015342"/>
    </source>
</evidence>
<dbReference type="InterPro" id="IPR040112">
    <property type="entry name" value="WetA"/>
</dbReference>
<evidence type="ECO:0000256" key="6">
    <source>
        <dbReference type="ARBA" id="ARBA00023163"/>
    </source>
</evidence>
<feature type="compositionally biased region" description="Low complexity" evidence="8">
    <location>
        <begin position="145"/>
        <end position="156"/>
    </location>
</feature>
<keyword evidence="6" id="KW-0804">Transcription</keyword>
<comment type="similarity">
    <text evidence="1">Belongs to the wetA family.</text>
</comment>
<evidence type="ECO:0000256" key="1">
    <source>
        <dbReference type="ARBA" id="ARBA00008881"/>
    </source>
</evidence>
<evidence type="ECO:0000313" key="9">
    <source>
        <dbReference type="EMBL" id="KAF2969565.1"/>
    </source>
</evidence>
<dbReference type="Proteomes" id="UP000481858">
    <property type="component" value="Unassembled WGS sequence"/>
</dbReference>
<accession>A0A7C8IUN8</accession>
<dbReference type="PANTHER" id="PTHR22934">
    <property type="entry name" value="PROTEIN ESC1/WETA-RELATED"/>
    <property type="match status" value="1"/>
</dbReference>
<name>A0A7C8IUN8_9PEZI</name>
<feature type="compositionally biased region" description="Basic residues" evidence="8">
    <location>
        <begin position="493"/>
        <end position="507"/>
    </location>
</feature>
<keyword evidence="4" id="KW-0805">Transcription regulation</keyword>
<feature type="compositionally biased region" description="Basic and acidic residues" evidence="8">
    <location>
        <begin position="533"/>
        <end position="548"/>
    </location>
</feature>
<keyword evidence="3" id="KW-0749">Sporulation</keyword>
<feature type="region of interest" description="Disordered" evidence="8">
    <location>
        <begin position="452"/>
        <end position="596"/>
    </location>
</feature>
<gene>
    <name evidence="9" type="ORF">GQX73_g3996</name>
</gene>
<evidence type="ECO:0000256" key="5">
    <source>
        <dbReference type="ARBA" id="ARBA00023159"/>
    </source>
</evidence>
<dbReference type="InParanoid" id="A0A7C8IUN8"/>
<sequence length="667" mass="73234">MAFTAVQFPRDNDQSQLSLWPDNGELGRSDNFFDQFLTFDTGDAVFEDPPSPSILLESLESELNNPAQPLGLPRGDFHTATTSAVSQPISITPDPISADQIDPNSALFAGLTGDPVLGNGSISDSELLHLEGISLKSSPHRGNVTAPSSPTLAPSSPRKHNRFVESVYATIRRVAHPRKPAKQEPYQPIDMTSIEAFFDDPKSGIDLFDLNCNQLTDPIVPIKQEPLDGHDLPLSPPLTGCIPNEHQHSLTGFVTGHLDDPFYDDLLNTPATMYSSKPQELNTPLNTPAINTETFLQNQVMTPLNTNMGGNFHHPQKAYRNTSSAEWPMEGLLTDARFNEDVSMWSMASSGAYMADNGNNMESASWWETPQMSETLHSEPTRQTANGGAVHSNGAHNISMHNQQADLPYEYNADLSGLMIQMPQPRVPQASVLSADLNDQFLGNHTISSSANYHLQSTPTMTRTRTDRIPQYNGKSYGHTEKRPRPRAPSSGARHHGAQTSPRKMRHSMSLGHLREESHSPSPMPRQNRHSQHHDGSHGHSSHQERQQQRRSSLTLRKQRSFSRRSGSEPQTPGKSVSATFATTPTSGGGGGGGLDFVNFTPNDKNVLMTGVAPSGSSKTKARREKEAMDREKEAQEKARQIRDMALKVVQEVGGDITRLSGDFALR</sequence>